<feature type="domain" description="Rhodanese" evidence="1">
    <location>
        <begin position="80"/>
        <end position="169"/>
    </location>
</feature>
<dbReference type="PROSITE" id="PS50206">
    <property type="entry name" value="RHODANESE_3"/>
    <property type="match status" value="1"/>
</dbReference>
<dbReference type="Proteomes" id="UP000273500">
    <property type="component" value="Unassembled WGS sequence"/>
</dbReference>
<dbReference type="SUPFAM" id="SSF52821">
    <property type="entry name" value="Rhodanese/Cell cycle control phosphatase"/>
    <property type="match status" value="1"/>
</dbReference>
<keyword evidence="3" id="KW-1185">Reference proteome</keyword>
<protein>
    <submittedName>
        <fullName evidence="2">Rhodanese-like domain-containing protein</fullName>
    </submittedName>
</protein>
<dbReference type="SMART" id="SM00450">
    <property type="entry name" value="RHOD"/>
    <property type="match status" value="1"/>
</dbReference>
<dbReference type="InterPro" id="IPR001763">
    <property type="entry name" value="Rhodanese-like_dom"/>
</dbReference>
<dbReference type="EMBL" id="RWIT01000002">
    <property type="protein sequence ID" value="RSK50291.1"/>
    <property type="molecule type" value="Genomic_DNA"/>
</dbReference>
<dbReference type="Gene3D" id="3.40.250.10">
    <property type="entry name" value="Rhodanese-like domain"/>
    <property type="match status" value="1"/>
</dbReference>
<sequence>MTYSMVVTTVSRFGSRIAHRGSHVLLTLLLAACAACGQQKAGTSPATADMTAYDHMLKLLYRQTVPVMQPAGLAALLRQPTPNVLLLDTRTAAEYRVSHLRGARFVDFDHFRQTDLSTVPKTRPVVVYCTVGARSEQVGMWLREQGFQQVHNLYGGIFQWVNDGYDVVNAQGTTTTNVHPYSVLWRPWLKKGTPVYE</sequence>
<accession>A0A3R9MP28</accession>
<reference evidence="2 3" key="1">
    <citation type="submission" date="2018-12" db="EMBL/GenBank/DDBJ databases">
        <authorList>
            <person name="Feng G."/>
            <person name="Zhu H."/>
        </authorList>
    </citation>
    <scope>NUCLEOTIDE SEQUENCE [LARGE SCALE GENOMIC DNA]</scope>
    <source>
        <strain evidence="2 3">KCTC 12533</strain>
    </source>
</reference>
<dbReference type="InterPro" id="IPR036873">
    <property type="entry name" value="Rhodanese-like_dom_sf"/>
</dbReference>
<organism evidence="2 3">
    <name type="scientific">Hymenobacter rigui</name>
    <dbReference type="NCBI Taxonomy" id="334424"/>
    <lineage>
        <taxon>Bacteria</taxon>
        <taxon>Pseudomonadati</taxon>
        <taxon>Bacteroidota</taxon>
        <taxon>Cytophagia</taxon>
        <taxon>Cytophagales</taxon>
        <taxon>Hymenobacteraceae</taxon>
        <taxon>Hymenobacter</taxon>
    </lineage>
</organism>
<comment type="caution">
    <text evidence="2">The sequence shown here is derived from an EMBL/GenBank/DDBJ whole genome shotgun (WGS) entry which is preliminary data.</text>
</comment>
<dbReference type="RefSeq" id="WP_125418985.1">
    <property type="nucleotide sequence ID" value="NZ_RWIT01000002.1"/>
</dbReference>
<evidence type="ECO:0000313" key="2">
    <source>
        <dbReference type="EMBL" id="RSK50291.1"/>
    </source>
</evidence>
<dbReference type="InterPro" id="IPR050229">
    <property type="entry name" value="GlpE_sulfurtransferase"/>
</dbReference>
<dbReference type="NCBIfam" id="NF045521">
    <property type="entry name" value="rhoda_near_glyco"/>
    <property type="match status" value="1"/>
</dbReference>
<dbReference type="OrthoDB" id="598065at2"/>
<dbReference type="PANTHER" id="PTHR43031">
    <property type="entry name" value="FAD-DEPENDENT OXIDOREDUCTASE"/>
    <property type="match status" value="1"/>
</dbReference>
<name>A0A3R9MP28_9BACT</name>
<proteinExistence type="predicted"/>
<evidence type="ECO:0000259" key="1">
    <source>
        <dbReference type="PROSITE" id="PS50206"/>
    </source>
</evidence>
<dbReference type="PANTHER" id="PTHR43031:SF16">
    <property type="entry name" value="OXIDOREDUCTASE"/>
    <property type="match status" value="1"/>
</dbReference>
<dbReference type="CDD" id="cd00158">
    <property type="entry name" value="RHOD"/>
    <property type="match status" value="1"/>
</dbReference>
<gene>
    <name evidence="2" type="ORF">EI291_06460</name>
</gene>
<dbReference type="Pfam" id="PF00581">
    <property type="entry name" value="Rhodanese"/>
    <property type="match status" value="1"/>
</dbReference>
<dbReference type="AlphaFoldDB" id="A0A3R9MP28"/>
<evidence type="ECO:0000313" key="3">
    <source>
        <dbReference type="Proteomes" id="UP000273500"/>
    </source>
</evidence>